<dbReference type="RefSeq" id="YP_009399614.1">
    <property type="nucleotide sequence ID" value="NC_035298.1"/>
</dbReference>
<dbReference type="EMBL" id="MF101465">
    <property type="protein sequence ID" value="ARW69433.1"/>
    <property type="molecule type" value="Genomic_DNA"/>
</dbReference>
<dbReference type="AlphaFoldDB" id="A0A1Z1MTM2"/>
<keyword evidence="5" id="KW-0067">ATP-binding</keyword>
<comment type="subcellular location">
    <subcellularLocation>
        <location evidence="1">Plastid</location>
        <location evidence="1">Chloroplast</location>
    </subcellularLocation>
</comment>
<dbReference type="GeneID" id="33362107"/>
<evidence type="ECO:0000256" key="6">
    <source>
        <dbReference type="ARBA" id="ARBA00038088"/>
    </source>
</evidence>
<dbReference type="InterPro" id="IPR003593">
    <property type="entry name" value="AAA+_ATPase"/>
</dbReference>
<geneLocation type="chloroplast" evidence="9"/>
<proteinExistence type="inferred from homology"/>
<evidence type="ECO:0000256" key="5">
    <source>
        <dbReference type="ARBA" id="ARBA00022840"/>
    </source>
</evidence>
<evidence type="ECO:0000256" key="4">
    <source>
        <dbReference type="ARBA" id="ARBA00022741"/>
    </source>
</evidence>
<accession>A0A1Z1MTM2</accession>
<name>A0A1Z1MTM2_DIGSM</name>
<organism evidence="9">
    <name type="scientific">Digenea simplex</name>
    <name type="common">Marine red alga</name>
    <name type="synonym">Conferva simplex</name>
    <dbReference type="NCBI Taxonomy" id="945030"/>
    <lineage>
        <taxon>Eukaryota</taxon>
        <taxon>Rhodophyta</taxon>
        <taxon>Florideophyceae</taxon>
        <taxon>Rhodymeniophycidae</taxon>
        <taxon>Ceramiales</taxon>
        <taxon>Rhodomelaceae</taxon>
        <taxon>Polysiphonioideae</taxon>
        <taxon>Digenea</taxon>
    </lineage>
</organism>
<keyword evidence="4" id="KW-0547">Nucleotide-binding</keyword>
<dbReference type="InterPro" id="IPR027417">
    <property type="entry name" value="P-loop_NTPase"/>
</dbReference>
<dbReference type="SUPFAM" id="SSF52540">
    <property type="entry name" value="P-loop containing nucleoside triphosphate hydrolases"/>
    <property type="match status" value="1"/>
</dbReference>
<dbReference type="GO" id="GO:0005524">
    <property type="term" value="F:ATP binding"/>
    <property type="evidence" value="ECO:0007669"/>
    <property type="project" value="UniProtKB-KW"/>
</dbReference>
<dbReference type="Pfam" id="PF00004">
    <property type="entry name" value="AAA"/>
    <property type="match status" value="1"/>
</dbReference>
<evidence type="ECO:0000256" key="7">
    <source>
        <dbReference type="ARBA" id="ARBA00040480"/>
    </source>
</evidence>
<evidence type="ECO:0000256" key="1">
    <source>
        <dbReference type="ARBA" id="ARBA00004229"/>
    </source>
</evidence>
<dbReference type="PANTHER" id="PTHR42960">
    <property type="entry name" value="YCF46 PROTEIN"/>
    <property type="match status" value="1"/>
</dbReference>
<reference evidence="9" key="1">
    <citation type="journal article" date="2017" name="J. Phycol.">
        <title>Analysis of chloroplast genomes and a supermatrix inform reclassification of the Rhodomelaceae (Rhodophyta).</title>
        <authorList>
            <person name="Diaz-Tapia P."/>
            <person name="Maggs C.A."/>
            <person name="West J.A."/>
            <person name="Verbruggen H."/>
        </authorList>
    </citation>
    <scope>NUCLEOTIDE SEQUENCE</scope>
    <source>
        <strain evidence="9">PD1820</strain>
    </source>
</reference>
<comment type="similarity">
    <text evidence="6">Belongs to the AAA ATPase family. Highly divergent.</text>
</comment>
<evidence type="ECO:0000256" key="2">
    <source>
        <dbReference type="ARBA" id="ARBA00022528"/>
    </source>
</evidence>
<dbReference type="Gene3D" id="3.40.50.300">
    <property type="entry name" value="P-loop containing nucleotide triphosphate hydrolases"/>
    <property type="match status" value="1"/>
</dbReference>
<evidence type="ECO:0000259" key="8">
    <source>
        <dbReference type="SMART" id="SM00382"/>
    </source>
</evidence>
<protein>
    <recommendedName>
        <fullName evidence="7">Uncharacterized AAA domain-containing protein ycf46</fullName>
    </recommendedName>
</protein>
<dbReference type="InterPro" id="IPR003959">
    <property type="entry name" value="ATPase_AAA_core"/>
</dbReference>
<dbReference type="Gene3D" id="1.10.8.60">
    <property type="match status" value="1"/>
</dbReference>
<dbReference type="GO" id="GO:0016887">
    <property type="term" value="F:ATP hydrolysis activity"/>
    <property type="evidence" value="ECO:0007669"/>
    <property type="project" value="InterPro"/>
</dbReference>
<keyword evidence="2 9" id="KW-0150">Chloroplast</keyword>
<dbReference type="SMART" id="SM00382">
    <property type="entry name" value="AAA"/>
    <property type="match status" value="1"/>
</dbReference>
<sequence length="487" mass="56564">MNFKKELIKLLSSNNFLIFIETEEEERLEYILVNLSNNIFKQKICTWNFIDGYINNPNYSKYGQRNPLEALDVISKQQNTDIKIFFLKDFCYFINDLSISRKLKNLFKWLKKYDKYIIISGLEKNIPNLLKEYLTCIKLPRPNKAEIELEVKRFIDISSIQEQNIIETLLNTYRGFTINKIRKSMSQIIASEKSTGDILKNVLNDKEQMIQQTEILEFYSTTKKILDIGGLKKLKAWLKIRYYAFTKQACIYGIKNPKGIILVGIQGTGKSLSAEAIATTWSLPLIKLDLSKVFTGVLGGSEAQIKVIITTCEQVSPCVLWIDEIDKIFTQNINSNDSGTTNRVTNLFLTWLSEEKKNVFIVATANSIKHLPIEMLRKGRFDEIFFVDLPNLQERINIFKIHLKRLRPITWKTYNIYYLSKISKKFSGAEIEQAIINAMYLSFYDKREFCTKDIIQSIKNIIPLAVTERNKIVRMRQWGHSGAVKIA</sequence>
<gene>
    <name evidence="9" type="primary">ycf46</name>
</gene>
<dbReference type="GO" id="GO:0009507">
    <property type="term" value="C:chloroplast"/>
    <property type="evidence" value="ECO:0007669"/>
    <property type="project" value="UniProtKB-SubCell"/>
</dbReference>
<dbReference type="PANTHER" id="PTHR42960:SF1">
    <property type="entry name" value="YCF46 PROTEIN"/>
    <property type="match status" value="1"/>
</dbReference>
<evidence type="ECO:0000313" key="9">
    <source>
        <dbReference type="EMBL" id="ARW69433.1"/>
    </source>
</evidence>
<dbReference type="InterPro" id="IPR052381">
    <property type="entry name" value="AAA_domain_protein"/>
</dbReference>
<feature type="domain" description="AAA+ ATPase" evidence="8">
    <location>
        <begin position="256"/>
        <end position="391"/>
    </location>
</feature>
<keyword evidence="3 9" id="KW-0934">Plastid</keyword>
<evidence type="ECO:0000256" key="3">
    <source>
        <dbReference type="ARBA" id="ARBA00022640"/>
    </source>
</evidence>